<dbReference type="PANTHER" id="PTHR11986:SF79">
    <property type="entry name" value="ACETYLORNITHINE AMINOTRANSFERASE, MITOCHONDRIAL"/>
    <property type="match status" value="1"/>
</dbReference>
<keyword evidence="2" id="KW-0032">Aminotransferase</keyword>
<keyword evidence="4 5" id="KW-0663">Pyridoxal phosphate</keyword>
<dbReference type="Gene3D" id="3.90.1150.10">
    <property type="entry name" value="Aspartate Aminotransferase, domain 1"/>
    <property type="match status" value="1"/>
</dbReference>
<evidence type="ECO:0000256" key="3">
    <source>
        <dbReference type="ARBA" id="ARBA00022679"/>
    </source>
</evidence>
<dbReference type="SUPFAM" id="SSF53383">
    <property type="entry name" value="PLP-dependent transferases"/>
    <property type="match status" value="1"/>
</dbReference>
<keyword evidence="3" id="KW-0808">Transferase</keyword>
<organism evidence="6 7">
    <name type="scientific">SAR86 cluster bacterium</name>
    <dbReference type="NCBI Taxonomy" id="2030880"/>
    <lineage>
        <taxon>Bacteria</taxon>
        <taxon>Pseudomonadati</taxon>
        <taxon>Pseudomonadota</taxon>
        <taxon>Gammaproteobacteria</taxon>
        <taxon>SAR86 cluster</taxon>
    </lineage>
</organism>
<proteinExistence type="inferred from homology"/>
<protein>
    <recommendedName>
        <fullName evidence="8">Acetylornithine aminotransferase</fullName>
    </recommendedName>
</protein>
<accession>A0A2A4X4E6</accession>
<dbReference type="InterPro" id="IPR050103">
    <property type="entry name" value="Class-III_PLP-dep_AT"/>
</dbReference>
<evidence type="ECO:0000313" key="7">
    <source>
        <dbReference type="Proteomes" id="UP000218767"/>
    </source>
</evidence>
<dbReference type="PROSITE" id="PS00600">
    <property type="entry name" value="AA_TRANSFER_CLASS_3"/>
    <property type="match status" value="1"/>
</dbReference>
<gene>
    <name evidence="6" type="ORF">COB20_09445</name>
</gene>
<dbReference type="GO" id="GO:0008483">
    <property type="term" value="F:transaminase activity"/>
    <property type="evidence" value="ECO:0007669"/>
    <property type="project" value="UniProtKB-KW"/>
</dbReference>
<dbReference type="Pfam" id="PF00202">
    <property type="entry name" value="Aminotran_3"/>
    <property type="match status" value="1"/>
</dbReference>
<dbReference type="InterPro" id="IPR005814">
    <property type="entry name" value="Aminotrans_3"/>
</dbReference>
<comment type="cofactor">
    <cofactor evidence="1">
        <name>pyridoxal 5'-phosphate</name>
        <dbReference type="ChEBI" id="CHEBI:597326"/>
    </cofactor>
</comment>
<reference evidence="7" key="1">
    <citation type="submission" date="2017-08" db="EMBL/GenBank/DDBJ databases">
        <title>A dynamic microbial community with high functional redundancy inhabits the cold, oxic subseafloor aquifer.</title>
        <authorList>
            <person name="Tully B.J."/>
            <person name="Wheat C.G."/>
            <person name="Glazer B.T."/>
            <person name="Huber J.A."/>
        </authorList>
    </citation>
    <scope>NUCLEOTIDE SEQUENCE [LARGE SCALE GENOMIC DNA]</scope>
</reference>
<dbReference type="PANTHER" id="PTHR11986">
    <property type="entry name" value="AMINOTRANSFERASE CLASS III"/>
    <property type="match status" value="1"/>
</dbReference>
<evidence type="ECO:0000313" key="6">
    <source>
        <dbReference type="EMBL" id="PCI76897.1"/>
    </source>
</evidence>
<name>A0A2A4X4E6_9GAMM</name>
<dbReference type="EMBL" id="NVUL01000051">
    <property type="protein sequence ID" value="PCI76897.1"/>
    <property type="molecule type" value="Genomic_DNA"/>
</dbReference>
<comment type="similarity">
    <text evidence="5">Belongs to the class-III pyridoxal-phosphate-dependent aminotransferase family.</text>
</comment>
<dbReference type="GO" id="GO:0030170">
    <property type="term" value="F:pyridoxal phosphate binding"/>
    <property type="evidence" value="ECO:0007669"/>
    <property type="project" value="InterPro"/>
</dbReference>
<sequence length="371" mass="39825">MIDLLIESASNDMLVGGDGRSYIDFQSGYGSVIVGHRNKAVVEALTAQADKLWIAGKCQHNQLEQARQLIQSFLNPEYSVAELYSTGMEALEFSLRLAAVQTGKKAFAGFSLSMHGKSLATSSLSWDNGFALPNFHRLPFVDSLPEPELLAQIERLFESGTIAAFFIEPIQGTAAGHQASPDFYRSLIALCAAYNVISVVDEVLTGFFRAGYASFSLDHDMSPDVIIFGKSIGNGFPVSAVLVKNSIEVTPAMLPSSTYSANPLACAVVCATLKEITRLQVSEKVGVIQARVLECITPLKEEGYGLRGSGALWVIEPPAGVSAGQLGEAILEAGVVTSYTDRYIRLLPTATITEINLNAGLEKVLETCLGY</sequence>
<dbReference type="InterPro" id="IPR015422">
    <property type="entry name" value="PyrdxlP-dep_Trfase_small"/>
</dbReference>
<dbReference type="Gene3D" id="3.40.640.10">
    <property type="entry name" value="Type I PLP-dependent aspartate aminotransferase-like (Major domain)"/>
    <property type="match status" value="1"/>
</dbReference>
<dbReference type="GO" id="GO:0042802">
    <property type="term" value="F:identical protein binding"/>
    <property type="evidence" value="ECO:0007669"/>
    <property type="project" value="TreeGrafter"/>
</dbReference>
<dbReference type="AlphaFoldDB" id="A0A2A4X4E6"/>
<evidence type="ECO:0000256" key="2">
    <source>
        <dbReference type="ARBA" id="ARBA00022576"/>
    </source>
</evidence>
<dbReference type="InterPro" id="IPR015424">
    <property type="entry name" value="PyrdxlP-dep_Trfase"/>
</dbReference>
<dbReference type="InterPro" id="IPR015421">
    <property type="entry name" value="PyrdxlP-dep_Trfase_major"/>
</dbReference>
<dbReference type="InterPro" id="IPR049704">
    <property type="entry name" value="Aminotrans_3_PPA_site"/>
</dbReference>
<dbReference type="Proteomes" id="UP000218767">
    <property type="component" value="Unassembled WGS sequence"/>
</dbReference>
<evidence type="ECO:0000256" key="5">
    <source>
        <dbReference type="RuleBase" id="RU003560"/>
    </source>
</evidence>
<evidence type="ECO:0008006" key="8">
    <source>
        <dbReference type="Google" id="ProtNLM"/>
    </source>
</evidence>
<comment type="caution">
    <text evidence="6">The sequence shown here is derived from an EMBL/GenBank/DDBJ whole genome shotgun (WGS) entry which is preliminary data.</text>
</comment>
<evidence type="ECO:0000256" key="1">
    <source>
        <dbReference type="ARBA" id="ARBA00001933"/>
    </source>
</evidence>
<evidence type="ECO:0000256" key="4">
    <source>
        <dbReference type="ARBA" id="ARBA00022898"/>
    </source>
</evidence>